<feature type="transmembrane region" description="Helical" evidence="5">
    <location>
        <begin position="285"/>
        <end position="306"/>
    </location>
</feature>
<dbReference type="PANTHER" id="PTHR33327">
    <property type="entry name" value="ENDONUCLEASE"/>
    <property type="match status" value="1"/>
</dbReference>
<dbReference type="EMBL" id="AP028915">
    <property type="protein sequence ID" value="BES96592.1"/>
    <property type="molecule type" value="Genomic_DNA"/>
</dbReference>
<keyword evidence="4 5" id="KW-0472">Membrane</keyword>
<dbReference type="Pfam" id="PF23055">
    <property type="entry name" value="DUF7041"/>
    <property type="match status" value="1"/>
</dbReference>
<evidence type="ECO:0000256" key="1">
    <source>
        <dbReference type="ARBA" id="ARBA00004141"/>
    </source>
</evidence>
<evidence type="ECO:0000256" key="3">
    <source>
        <dbReference type="ARBA" id="ARBA00022989"/>
    </source>
</evidence>
<evidence type="ECO:0000256" key="4">
    <source>
        <dbReference type="ARBA" id="ARBA00023136"/>
    </source>
</evidence>
<dbReference type="PANTHER" id="PTHR33327:SF3">
    <property type="entry name" value="RNA-DIRECTED DNA POLYMERASE"/>
    <property type="match status" value="1"/>
</dbReference>
<evidence type="ECO:0000313" key="7">
    <source>
        <dbReference type="EMBL" id="BES96592.1"/>
    </source>
</evidence>
<keyword evidence="8" id="KW-1185">Reference proteome</keyword>
<evidence type="ECO:0000256" key="2">
    <source>
        <dbReference type="ARBA" id="ARBA00022692"/>
    </source>
</evidence>
<sequence length="364" mass="40449">MATNEGDGDASAQNINRVAVKLPPFWRKNVKVWLLQVESQFIDSDIRSERTRYHKVLGSLDCEIADQISDFIAKPLSAQPYTDLKARLLKEFEDSEEKKTKKLLNEVELGDRKPSALLREMRSLANSQVSDEFLRTMFLQRLPSNARSILATSKDGLDDLALMADKIIEIASPSANVYNVDSVIAFICGIMVIVLLVLALVSNDWLMAIGWRQGLFYHCIGEQAPTPLPFNVKASGPGCYGARDVTYIKVAAGLCIVALVTDAMATLLTGIGLRTSDHRTKYKFYRIAVYVMILSLICVLLALVIYPVCFAAELNQGNRTVWEFGWAYGVGWGAAIFLFGAVVLLLCDKESEEIYYKERKVGGA</sequence>
<feature type="transmembrane region" description="Helical" evidence="5">
    <location>
        <begin position="250"/>
        <end position="273"/>
    </location>
</feature>
<name>A0ABN7B1I4_9HEMI</name>
<dbReference type="Pfam" id="PF00822">
    <property type="entry name" value="PMP22_Claudin"/>
    <property type="match status" value="1"/>
</dbReference>
<reference evidence="7 8" key="1">
    <citation type="submission" date="2023-09" db="EMBL/GenBank/DDBJ databases">
        <title>Nesidiocoris tenuis whole genome shotgun sequence.</title>
        <authorList>
            <person name="Shibata T."/>
            <person name="Shimoda M."/>
            <person name="Kobayashi T."/>
            <person name="Uehara T."/>
        </authorList>
    </citation>
    <scope>NUCLEOTIDE SEQUENCE [LARGE SCALE GENOMIC DNA]</scope>
    <source>
        <strain evidence="7 8">Japan</strain>
    </source>
</reference>
<comment type="subcellular location">
    <subcellularLocation>
        <location evidence="1">Membrane</location>
        <topology evidence="1">Multi-pass membrane protein</topology>
    </subcellularLocation>
</comment>
<keyword evidence="2 5" id="KW-0812">Transmembrane</keyword>
<evidence type="ECO:0000259" key="6">
    <source>
        <dbReference type="Pfam" id="PF23055"/>
    </source>
</evidence>
<feature type="domain" description="DUF7041" evidence="6">
    <location>
        <begin position="22"/>
        <end position="105"/>
    </location>
</feature>
<organism evidence="7 8">
    <name type="scientific">Nesidiocoris tenuis</name>
    <dbReference type="NCBI Taxonomy" id="355587"/>
    <lineage>
        <taxon>Eukaryota</taxon>
        <taxon>Metazoa</taxon>
        <taxon>Ecdysozoa</taxon>
        <taxon>Arthropoda</taxon>
        <taxon>Hexapoda</taxon>
        <taxon>Insecta</taxon>
        <taxon>Pterygota</taxon>
        <taxon>Neoptera</taxon>
        <taxon>Paraneoptera</taxon>
        <taxon>Hemiptera</taxon>
        <taxon>Heteroptera</taxon>
        <taxon>Panheteroptera</taxon>
        <taxon>Cimicomorpha</taxon>
        <taxon>Miridae</taxon>
        <taxon>Dicyphina</taxon>
        <taxon>Nesidiocoris</taxon>
    </lineage>
</organism>
<protein>
    <submittedName>
        <fullName evidence="7">PMP-22/EMP/MP20/Claudin family</fullName>
    </submittedName>
</protein>
<evidence type="ECO:0000256" key="5">
    <source>
        <dbReference type="SAM" id="Phobius"/>
    </source>
</evidence>
<feature type="transmembrane region" description="Helical" evidence="5">
    <location>
        <begin position="326"/>
        <end position="347"/>
    </location>
</feature>
<dbReference type="Gene3D" id="1.20.140.150">
    <property type="match status" value="1"/>
</dbReference>
<proteinExistence type="predicted"/>
<feature type="transmembrane region" description="Helical" evidence="5">
    <location>
        <begin position="183"/>
        <end position="201"/>
    </location>
</feature>
<evidence type="ECO:0000313" key="8">
    <source>
        <dbReference type="Proteomes" id="UP001307889"/>
    </source>
</evidence>
<accession>A0ABN7B1I4</accession>
<dbReference type="InterPro" id="IPR004031">
    <property type="entry name" value="PMP22/EMP/MP20/Claudin"/>
</dbReference>
<keyword evidence="3 5" id="KW-1133">Transmembrane helix</keyword>
<dbReference type="InterPro" id="IPR055469">
    <property type="entry name" value="DUF7041"/>
</dbReference>
<dbReference type="Proteomes" id="UP001307889">
    <property type="component" value="Chromosome 7"/>
</dbReference>
<gene>
    <name evidence="7" type="ORF">NTJ_09404</name>
</gene>